<evidence type="ECO:0000313" key="2">
    <source>
        <dbReference type="EMBL" id="MBI3014793.1"/>
    </source>
</evidence>
<comment type="caution">
    <text evidence="2">The sequence shown here is derived from an EMBL/GenBank/DDBJ whole genome shotgun (WGS) entry which is preliminary data.</text>
</comment>
<evidence type="ECO:0000256" key="1">
    <source>
        <dbReference type="SAM" id="MobiDB-lite"/>
    </source>
</evidence>
<dbReference type="InterPro" id="IPR035936">
    <property type="entry name" value="BB2672"/>
</dbReference>
<proteinExistence type="predicted"/>
<name>A0A932GPN3_UNCTE</name>
<dbReference type="AlphaFoldDB" id="A0A932GPN3"/>
<reference evidence="2" key="1">
    <citation type="submission" date="2020-07" db="EMBL/GenBank/DDBJ databases">
        <title>Huge and variable diversity of episymbiotic CPR bacteria and DPANN archaea in groundwater ecosystems.</title>
        <authorList>
            <person name="He C.Y."/>
            <person name="Keren R."/>
            <person name="Whittaker M."/>
            <person name="Farag I.F."/>
            <person name="Doudna J."/>
            <person name="Cate J.H.D."/>
            <person name="Banfield J.F."/>
        </authorList>
    </citation>
    <scope>NUCLEOTIDE SEQUENCE</scope>
    <source>
        <strain evidence="2">NC_groundwater_717_Ag_S-0.2um_59_8</strain>
    </source>
</reference>
<organism evidence="2 3">
    <name type="scientific">Tectimicrobiota bacterium</name>
    <dbReference type="NCBI Taxonomy" id="2528274"/>
    <lineage>
        <taxon>Bacteria</taxon>
        <taxon>Pseudomonadati</taxon>
        <taxon>Nitrospinota/Tectimicrobiota group</taxon>
        <taxon>Candidatus Tectimicrobiota</taxon>
    </lineage>
</organism>
<dbReference type="Pfam" id="PF06684">
    <property type="entry name" value="AA_synth"/>
    <property type="match status" value="1"/>
</dbReference>
<dbReference type="Gene3D" id="3.30.1330.110">
    <property type="entry name" value="BB2672"/>
    <property type="match status" value="1"/>
</dbReference>
<dbReference type="SUPFAM" id="SSF160519">
    <property type="entry name" value="BB2672-like"/>
    <property type="match status" value="1"/>
</dbReference>
<dbReference type="InterPro" id="IPR009569">
    <property type="entry name" value="AA_synth_put"/>
</dbReference>
<gene>
    <name evidence="2" type="ORF">HYY65_06995</name>
</gene>
<sequence length="195" mass="20733">MGMKIRKVVTWVEEMLMDGGRHTARPIRRAAAAAIIENPFAGQFIEDLNPLIDASEELGKMLAERAVHALGGSTHVEVESYGKAAIVGVNGELEHAAALLHPKLGTPFREAVGGGKAIIPSAKKLGGPGTSIDIPLHYKDAAFVRSHFDAMEIRLADGPKANEILLAVAVSDGGRPHPRVGGLKKEEAKKEDGLR</sequence>
<evidence type="ECO:0000313" key="3">
    <source>
        <dbReference type="Proteomes" id="UP000741360"/>
    </source>
</evidence>
<feature type="region of interest" description="Disordered" evidence="1">
    <location>
        <begin position="172"/>
        <end position="195"/>
    </location>
</feature>
<accession>A0A932GPN3</accession>
<dbReference type="Proteomes" id="UP000741360">
    <property type="component" value="Unassembled WGS sequence"/>
</dbReference>
<protein>
    <submittedName>
        <fullName evidence="2">Amino acid synthesis family protein</fullName>
    </submittedName>
</protein>
<dbReference type="EMBL" id="JACPSX010000127">
    <property type="protein sequence ID" value="MBI3014793.1"/>
    <property type="molecule type" value="Genomic_DNA"/>
</dbReference>
<feature type="compositionally biased region" description="Basic and acidic residues" evidence="1">
    <location>
        <begin position="183"/>
        <end position="195"/>
    </location>
</feature>